<evidence type="ECO:0000313" key="2">
    <source>
        <dbReference type="EMBL" id="OGX81971.1"/>
    </source>
</evidence>
<proteinExistence type="predicted"/>
<dbReference type="EMBL" id="MDZB01000153">
    <property type="protein sequence ID" value="OGX81971.1"/>
    <property type="molecule type" value="Genomic_DNA"/>
</dbReference>
<dbReference type="RefSeq" id="WP_070730306.1">
    <property type="nucleotide sequence ID" value="NZ_MDZB01000153.1"/>
</dbReference>
<dbReference type="Proteomes" id="UP000176294">
    <property type="component" value="Unassembled WGS sequence"/>
</dbReference>
<dbReference type="AlphaFoldDB" id="A0A1G1STR1"/>
<dbReference type="Gene3D" id="3.10.450.50">
    <property type="match status" value="1"/>
</dbReference>
<comment type="caution">
    <text evidence="2">The sequence shown here is derived from an EMBL/GenBank/DDBJ whole genome shotgun (WGS) entry which is preliminary data.</text>
</comment>
<evidence type="ECO:0000259" key="1">
    <source>
        <dbReference type="Pfam" id="PF12680"/>
    </source>
</evidence>
<evidence type="ECO:0000313" key="3">
    <source>
        <dbReference type="Proteomes" id="UP000176294"/>
    </source>
</evidence>
<keyword evidence="3" id="KW-1185">Reference proteome</keyword>
<accession>A0A1G1STR1</accession>
<dbReference type="SUPFAM" id="SSF54427">
    <property type="entry name" value="NTF2-like"/>
    <property type="match status" value="1"/>
</dbReference>
<dbReference type="InterPro" id="IPR037401">
    <property type="entry name" value="SnoaL-like"/>
</dbReference>
<reference evidence="2 3" key="1">
    <citation type="submission" date="2016-08" db="EMBL/GenBank/DDBJ databases">
        <title>Hymenobacter coccineus sp. nov., Hymenobacter lapidarius sp. nov. and Hymenobacter glacialis sp. nov., isolated from Antarctic soil.</title>
        <authorList>
            <person name="Sedlacek I."/>
            <person name="Kralova S."/>
            <person name="Kyrova K."/>
            <person name="Maslanova I."/>
            <person name="Stankova E."/>
            <person name="Vrbovska V."/>
            <person name="Nemec M."/>
            <person name="Bartak M."/>
            <person name="Svec P."/>
            <person name="Busse H.-J."/>
            <person name="Pantucek R."/>
        </authorList>
    </citation>
    <scope>NUCLEOTIDE SEQUENCE [LARGE SCALE GENOMIC DNA]</scope>
    <source>
        <strain evidence="2 3">CCM 8643</strain>
    </source>
</reference>
<dbReference type="STRING" id="1908237.BEN47_04945"/>
<dbReference type="OrthoDB" id="582835at2"/>
<sequence length="127" mass="14182">MNPAEPKQLVEAYIEAYNRFDVAGMLAPLHENVVFRNIANGEVNLNLIGKEAFRQQADQAKPYFSEREQRVTDWQVNGQQVEVGIDYKAIAAIAFPNGLNPGDPLHLQGKSIFQVENGKIISIEDIS</sequence>
<organism evidence="2 3">
    <name type="scientific">Hymenobacter lapidarius</name>
    <dbReference type="NCBI Taxonomy" id="1908237"/>
    <lineage>
        <taxon>Bacteria</taxon>
        <taxon>Pseudomonadati</taxon>
        <taxon>Bacteroidota</taxon>
        <taxon>Cytophagia</taxon>
        <taxon>Cytophagales</taxon>
        <taxon>Hymenobacteraceae</taxon>
        <taxon>Hymenobacter</taxon>
    </lineage>
</organism>
<name>A0A1G1STR1_9BACT</name>
<feature type="domain" description="SnoaL-like" evidence="1">
    <location>
        <begin position="10"/>
        <end position="122"/>
    </location>
</feature>
<protein>
    <recommendedName>
        <fullName evidence="1">SnoaL-like domain-containing protein</fullName>
    </recommendedName>
</protein>
<dbReference type="InterPro" id="IPR032710">
    <property type="entry name" value="NTF2-like_dom_sf"/>
</dbReference>
<gene>
    <name evidence="2" type="ORF">BEN47_04945</name>
</gene>
<dbReference type="Pfam" id="PF12680">
    <property type="entry name" value="SnoaL_2"/>
    <property type="match status" value="1"/>
</dbReference>